<proteinExistence type="predicted"/>
<dbReference type="InterPro" id="IPR020846">
    <property type="entry name" value="MFS_dom"/>
</dbReference>
<feature type="transmembrane region" description="Helical" evidence="6">
    <location>
        <begin position="390"/>
        <end position="408"/>
    </location>
</feature>
<evidence type="ECO:0000256" key="5">
    <source>
        <dbReference type="ARBA" id="ARBA00023136"/>
    </source>
</evidence>
<feature type="transmembrane region" description="Helical" evidence="6">
    <location>
        <begin position="55"/>
        <end position="83"/>
    </location>
</feature>
<feature type="transmembrane region" description="Helical" evidence="6">
    <location>
        <begin position="124"/>
        <end position="141"/>
    </location>
</feature>
<comment type="caution">
    <text evidence="8">The sequence shown here is derived from an EMBL/GenBank/DDBJ whole genome shotgun (WGS) entry which is preliminary data.</text>
</comment>
<evidence type="ECO:0000256" key="4">
    <source>
        <dbReference type="ARBA" id="ARBA00022989"/>
    </source>
</evidence>
<keyword evidence="9" id="KW-1185">Reference proteome</keyword>
<feature type="transmembrane region" description="Helical" evidence="6">
    <location>
        <begin position="284"/>
        <end position="303"/>
    </location>
</feature>
<feature type="transmembrane region" description="Helical" evidence="6">
    <location>
        <begin position="257"/>
        <end position="277"/>
    </location>
</feature>
<keyword evidence="2" id="KW-0813">Transport</keyword>
<dbReference type="Proteomes" id="UP000279259">
    <property type="component" value="Unassembled WGS sequence"/>
</dbReference>
<dbReference type="AlphaFoldDB" id="A0A427YI10"/>
<feature type="transmembrane region" description="Helical" evidence="6">
    <location>
        <begin position="323"/>
        <end position="343"/>
    </location>
</feature>
<evidence type="ECO:0000259" key="7">
    <source>
        <dbReference type="PROSITE" id="PS50850"/>
    </source>
</evidence>
<feature type="transmembrane region" description="Helical" evidence="6">
    <location>
        <begin position="217"/>
        <end position="237"/>
    </location>
</feature>
<dbReference type="Gene3D" id="1.20.1250.20">
    <property type="entry name" value="MFS general substrate transporter like domains"/>
    <property type="match status" value="2"/>
</dbReference>
<comment type="subcellular location">
    <subcellularLocation>
        <location evidence="1">Membrane</location>
        <topology evidence="1">Multi-pass membrane protein</topology>
    </subcellularLocation>
</comment>
<name>A0A427YI10_9TREE</name>
<evidence type="ECO:0000256" key="3">
    <source>
        <dbReference type="ARBA" id="ARBA00022692"/>
    </source>
</evidence>
<keyword evidence="3 6" id="KW-0812">Transmembrane</keyword>
<protein>
    <recommendedName>
        <fullName evidence="7">Major facilitator superfamily (MFS) profile domain-containing protein</fullName>
    </recommendedName>
</protein>
<feature type="transmembrane region" description="Helical" evidence="6">
    <location>
        <begin position="420"/>
        <end position="443"/>
    </location>
</feature>
<evidence type="ECO:0000313" key="9">
    <source>
        <dbReference type="Proteomes" id="UP000279259"/>
    </source>
</evidence>
<feature type="domain" description="Major facilitator superfamily (MFS) profile" evidence="7">
    <location>
        <begin position="57"/>
        <end position="517"/>
    </location>
</feature>
<keyword evidence="4 6" id="KW-1133">Transmembrane helix</keyword>
<evidence type="ECO:0000256" key="1">
    <source>
        <dbReference type="ARBA" id="ARBA00004141"/>
    </source>
</evidence>
<evidence type="ECO:0000313" key="8">
    <source>
        <dbReference type="EMBL" id="RSH90722.1"/>
    </source>
</evidence>
<evidence type="ECO:0000256" key="2">
    <source>
        <dbReference type="ARBA" id="ARBA00022448"/>
    </source>
</evidence>
<organism evidence="8 9">
    <name type="scientific">Saitozyma podzolica</name>
    <dbReference type="NCBI Taxonomy" id="1890683"/>
    <lineage>
        <taxon>Eukaryota</taxon>
        <taxon>Fungi</taxon>
        <taxon>Dikarya</taxon>
        <taxon>Basidiomycota</taxon>
        <taxon>Agaricomycotina</taxon>
        <taxon>Tremellomycetes</taxon>
        <taxon>Tremellales</taxon>
        <taxon>Trimorphomycetaceae</taxon>
        <taxon>Saitozyma</taxon>
    </lineage>
</organism>
<dbReference type="GO" id="GO:0022857">
    <property type="term" value="F:transmembrane transporter activity"/>
    <property type="evidence" value="ECO:0007669"/>
    <property type="project" value="InterPro"/>
</dbReference>
<feature type="transmembrane region" description="Helical" evidence="6">
    <location>
        <begin position="182"/>
        <end position="205"/>
    </location>
</feature>
<dbReference type="Pfam" id="PF07690">
    <property type="entry name" value="MFS_1"/>
    <property type="match status" value="1"/>
</dbReference>
<dbReference type="SUPFAM" id="SSF103473">
    <property type="entry name" value="MFS general substrate transporter"/>
    <property type="match status" value="2"/>
</dbReference>
<dbReference type="PROSITE" id="PS50850">
    <property type="entry name" value="MFS"/>
    <property type="match status" value="1"/>
</dbReference>
<feature type="transmembrane region" description="Helical" evidence="6">
    <location>
        <begin position="148"/>
        <end position="170"/>
    </location>
</feature>
<feature type="transmembrane region" description="Helical" evidence="6">
    <location>
        <begin position="364"/>
        <end position="384"/>
    </location>
</feature>
<accession>A0A427YI10</accession>
<dbReference type="PANTHER" id="PTHR42718:SF9">
    <property type="entry name" value="MAJOR FACILITATOR SUPERFAMILY MULTIDRUG TRANSPORTER MFSC"/>
    <property type="match status" value="1"/>
</dbReference>
<reference evidence="8 9" key="1">
    <citation type="submission" date="2018-11" db="EMBL/GenBank/DDBJ databases">
        <title>Genome sequence of Saitozyma podzolica DSM 27192.</title>
        <authorList>
            <person name="Aliyu H."/>
            <person name="Gorte O."/>
            <person name="Ochsenreither K."/>
        </authorList>
    </citation>
    <scope>NUCLEOTIDE SEQUENCE [LARGE SCALE GENOMIC DNA]</scope>
    <source>
        <strain evidence="8 9">DSM 27192</strain>
    </source>
</reference>
<gene>
    <name evidence="8" type="ORF">EHS25_009897</name>
</gene>
<dbReference type="GO" id="GO:0016020">
    <property type="term" value="C:membrane"/>
    <property type="evidence" value="ECO:0007669"/>
    <property type="project" value="UniProtKB-SubCell"/>
</dbReference>
<sequence length="531" mass="57326">MSSEKAVGAPIDPPPVLARIQSQLGPIATRQSVLEHGHPVEQDGAEVKLSQGRKWALLVIFSLALFVDVVGSSAFFVFTGVVAPDLDIVFEQQSWVITSYTVTFSSSLLLWGRVSDLYSPSPVFKYNMFSLAALSLLLSFLPDKYSFFVFRALCGISAAALVPSAFRLIVAIFEPHELGRAFTLYGMSGALGNVLGLELAGVFSLIPGQGQMAAWRWFFRGVAVVVFPVALVCLKLVPTPKGAANESGAKWKRLDMLGAMSMLSAIILLVLSLNFGATFGFRTASFLVPFILAFPLLVFFFVWESRQPPGFALLPSSTWRIPNFSTLIIFALLPLGWWSVNFVPLVEIFRDVHGESNIMAATRMLPEGIAAAAVCVVMGTWTSASARPRWPVVGAMVSCIVAYVLWIKSSTQVGADYWRFIFPGMIIGSAGMQVVLTGVNVAVMTAVPPSQAGVAGATLQSAYQVGAAVALSIQAGLMTVHEGGVENFANVQASWYFELGWTVCWLIVFLVFYRPARNAKGVAADPELVVV</sequence>
<keyword evidence="5 6" id="KW-0472">Membrane</keyword>
<dbReference type="InterPro" id="IPR036259">
    <property type="entry name" value="MFS_trans_sf"/>
</dbReference>
<dbReference type="STRING" id="1890683.A0A427YI10"/>
<dbReference type="EMBL" id="RSCD01000009">
    <property type="protein sequence ID" value="RSH90722.1"/>
    <property type="molecule type" value="Genomic_DNA"/>
</dbReference>
<evidence type="ECO:0000256" key="6">
    <source>
        <dbReference type="SAM" id="Phobius"/>
    </source>
</evidence>
<feature type="transmembrane region" description="Helical" evidence="6">
    <location>
        <begin position="495"/>
        <end position="513"/>
    </location>
</feature>
<dbReference type="InterPro" id="IPR011701">
    <property type="entry name" value="MFS"/>
</dbReference>
<dbReference type="PANTHER" id="PTHR42718">
    <property type="entry name" value="MAJOR FACILITATOR SUPERFAMILY MULTIDRUG TRANSPORTER MFSC"/>
    <property type="match status" value="1"/>
</dbReference>
<dbReference type="OrthoDB" id="440755at2759"/>